<sequence>MKHTFFLKKPKSKENTLIFFSCFFKKEGKKFVYSTGEVIHPKYWNKTTKLPYRSGSNAANNASSILMQLNRYTEEFNKIVERYKILEQPLSRNELKNEFNKLFKKDALNVNSFYNSLDQFILEKKKLKEWKPSTAKRYEYLKTQLEKFEEEKKYKLSFNSITESFYTTYLDFCFNDEKHFSNTVARNVGLLKTFLYWAYDKKITYKDDFKSFKSPKKVITRQEALTIDQLTDILEHNCSTKGLEKVRDVFVFQCFTGLRYNELFRINKRTIFKDYIIIKEEKDSLKEERKIPLTKVAKYILNKYDNKLPLISNQKQNKYIKEVLQEMEKYEREVEFTLTRNKEQKTMYKPFYERISTHTARRTFVTLMRNNKVPAKTIMAITGHKDMKTFEAYYSVNDDTTSIAVEDTFKAVELPKLKKA</sequence>
<evidence type="ECO:0000256" key="2">
    <source>
        <dbReference type="ARBA" id="ARBA00022908"/>
    </source>
</evidence>
<dbReference type="InterPro" id="IPR011010">
    <property type="entry name" value="DNA_brk_join_enz"/>
</dbReference>
<feature type="domain" description="Tyr recombinase" evidence="7">
    <location>
        <begin position="220"/>
        <end position="407"/>
    </location>
</feature>
<dbReference type="PANTHER" id="PTHR30349">
    <property type="entry name" value="PHAGE INTEGRASE-RELATED"/>
    <property type="match status" value="1"/>
</dbReference>
<dbReference type="InterPro" id="IPR050090">
    <property type="entry name" value="Tyrosine_recombinase_XerCD"/>
</dbReference>
<dbReference type="InterPro" id="IPR010998">
    <property type="entry name" value="Integrase_recombinase_N"/>
</dbReference>
<feature type="coiled-coil region" evidence="6">
    <location>
        <begin position="313"/>
        <end position="347"/>
    </location>
</feature>
<keyword evidence="6" id="KW-0175">Coiled coil</keyword>
<dbReference type="InterPro" id="IPR002104">
    <property type="entry name" value="Integrase_catalytic"/>
</dbReference>
<dbReference type="InterPro" id="IPR013762">
    <property type="entry name" value="Integrase-like_cat_sf"/>
</dbReference>
<evidence type="ECO:0000313" key="9">
    <source>
        <dbReference type="EMBL" id="GAA0750180.1"/>
    </source>
</evidence>
<proteinExistence type="inferred from homology"/>
<dbReference type="PROSITE" id="PS51898">
    <property type="entry name" value="TYR_RECOMBINASE"/>
    <property type="match status" value="1"/>
</dbReference>
<organism evidence="9 10">
    <name type="scientific">Gaetbulibacter jejuensis</name>
    <dbReference type="NCBI Taxonomy" id="584607"/>
    <lineage>
        <taxon>Bacteria</taxon>
        <taxon>Pseudomonadati</taxon>
        <taxon>Bacteroidota</taxon>
        <taxon>Flavobacteriia</taxon>
        <taxon>Flavobacteriales</taxon>
        <taxon>Flavobacteriaceae</taxon>
        <taxon>Gaetbulibacter</taxon>
    </lineage>
</organism>
<dbReference type="PANTHER" id="PTHR30349:SF64">
    <property type="entry name" value="PROPHAGE INTEGRASE INTD-RELATED"/>
    <property type="match status" value="1"/>
</dbReference>
<dbReference type="Gene3D" id="1.10.443.10">
    <property type="entry name" value="Intergrase catalytic core"/>
    <property type="match status" value="1"/>
</dbReference>
<dbReference type="EMBL" id="BAAAGF010000006">
    <property type="protein sequence ID" value="GAA0750180.1"/>
    <property type="molecule type" value="Genomic_DNA"/>
</dbReference>
<evidence type="ECO:0000256" key="1">
    <source>
        <dbReference type="ARBA" id="ARBA00008857"/>
    </source>
</evidence>
<keyword evidence="10" id="KW-1185">Reference proteome</keyword>
<dbReference type="PROSITE" id="PS51900">
    <property type="entry name" value="CB"/>
    <property type="match status" value="1"/>
</dbReference>
<name>A0ABP3V6X2_9FLAO</name>
<keyword evidence="4" id="KW-0233">DNA recombination</keyword>
<keyword evidence="3 5" id="KW-0238">DNA-binding</keyword>
<evidence type="ECO:0000256" key="5">
    <source>
        <dbReference type="PROSITE-ProRule" id="PRU01248"/>
    </source>
</evidence>
<feature type="domain" description="Core-binding (CB)" evidence="8">
    <location>
        <begin position="111"/>
        <end position="199"/>
    </location>
</feature>
<comment type="similarity">
    <text evidence="1">Belongs to the 'phage' integrase family.</text>
</comment>
<dbReference type="Proteomes" id="UP001500736">
    <property type="component" value="Unassembled WGS sequence"/>
</dbReference>
<dbReference type="SUPFAM" id="SSF56349">
    <property type="entry name" value="DNA breaking-rejoining enzymes"/>
    <property type="match status" value="1"/>
</dbReference>
<accession>A0ABP3V6X2</accession>
<dbReference type="Gene3D" id="1.10.150.130">
    <property type="match status" value="1"/>
</dbReference>
<gene>
    <name evidence="9" type="ORF">GCM10009431_30490</name>
</gene>
<comment type="caution">
    <text evidence="9">The sequence shown here is derived from an EMBL/GenBank/DDBJ whole genome shotgun (WGS) entry which is preliminary data.</text>
</comment>
<keyword evidence="2" id="KW-0229">DNA integration</keyword>
<dbReference type="RefSeq" id="WP_343799680.1">
    <property type="nucleotide sequence ID" value="NZ_BAAAGF010000006.1"/>
</dbReference>
<evidence type="ECO:0000259" key="7">
    <source>
        <dbReference type="PROSITE" id="PS51898"/>
    </source>
</evidence>
<reference evidence="10" key="1">
    <citation type="journal article" date="2019" name="Int. J. Syst. Evol. Microbiol.">
        <title>The Global Catalogue of Microorganisms (GCM) 10K type strain sequencing project: providing services to taxonomists for standard genome sequencing and annotation.</title>
        <authorList>
            <consortium name="The Broad Institute Genomics Platform"/>
            <consortium name="The Broad Institute Genome Sequencing Center for Infectious Disease"/>
            <person name="Wu L."/>
            <person name="Ma J."/>
        </authorList>
    </citation>
    <scope>NUCLEOTIDE SEQUENCE [LARGE SCALE GENOMIC DNA]</scope>
    <source>
        <strain evidence="10">JCM 15976</strain>
    </source>
</reference>
<evidence type="ECO:0000256" key="6">
    <source>
        <dbReference type="SAM" id="Coils"/>
    </source>
</evidence>
<protein>
    <submittedName>
        <fullName evidence="9">Tyrosine-type recombinase/integrase</fullName>
    </submittedName>
</protein>
<evidence type="ECO:0000256" key="3">
    <source>
        <dbReference type="ARBA" id="ARBA00023125"/>
    </source>
</evidence>
<evidence type="ECO:0000256" key="4">
    <source>
        <dbReference type="ARBA" id="ARBA00023172"/>
    </source>
</evidence>
<evidence type="ECO:0000259" key="8">
    <source>
        <dbReference type="PROSITE" id="PS51900"/>
    </source>
</evidence>
<evidence type="ECO:0000313" key="10">
    <source>
        <dbReference type="Proteomes" id="UP001500736"/>
    </source>
</evidence>
<dbReference type="Pfam" id="PF00589">
    <property type="entry name" value="Phage_integrase"/>
    <property type="match status" value="1"/>
</dbReference>
<dbReference type="InterPro" id="IPR044068">
    <property type="entry name" value="CB"/>
</dbReference>